<dbReference type="Proteomes" id="UP000244496">
    <property type="component" value="Chromosome"/>
</dbReference>
<gene>
    <name evidence="3" type="ORF">HYN69_08540</name>
</gene>
<evidence type="ECO:0000256" key="1">
    <source>
        <dbReference type="ARBA" id="ARBA00006484"/>
    </source>
</evidence>
<dbReference type="KEGG" id="geh:HYN69_08540"/>
<organism evidence="3 4">
    <name type="scientific">Paragemmobacter aquarius</name>
    <dbReference type="NCBI Taxonomy" id="2169400"/>
    <lineage>
        <taxon>Bacteria</taxon>
        <taxon>Pseudomonadati</taxon>
        <taxon>Pseudomonadota</taxon>
        <taxon>Alphaproteobacteria</taxon>
        <taxon>Rhodobacterales</taxon>
        <taxon>Paracoccaceae</taxon>
        <taxon>Paragemmobacter</taxon>
    </lineage>
</organism>
<accession>A0A2S0UL76</accession>
<dbReference type="PRINTS" id="PR00080">
    <property type="entry name" value="SDRFAMILY"/>
</dbReference>
<dbReference type="FunFam" id="3.40.50.720:FF:000084">
    <property type="entry name" value="Short-chain dehydrogenase reductase"/>
    <property type="match status" value="1"/>
</dbReference>
<dbReference type="CDD" id="cd05233">
    <property type="entry name" value="SDR_c"/>
    <property type="match status" value="1"/>
</dbReference>
<dbReference type="PANTHER" id="PTHR42760">
    <property type="entry name" value="SHORT-CHAIN DEHYDROGENASES/REDUCTASES FAMILY MEMBER"/>
    <property type="match status" value="1"/>
</dbReference>
<dbReference type="InterPro" id="IPR002347">
    <property type="entry name" value="SDR_fam"/>
</dbReference>
<dbReference type="SUPFAM" id="SSF51735">
    <property type="entry name" value="NAD(P)-binding Rossmann-fold domains"/>
    <property type="match status" value="1"/>
</dbReference>
<comment type="similarity">
    <text evidence="1">Belongs to the short-chain dehydrogenases/reductases (SDR) family.</text>
</comment>
<reference evidence="3 4" key="1">
    <citation type="submission" date="2018-04" db="EMBL/GenBank/DDBJ databases">
        <title>Genome sequencing of Gemmobacter.</title>
        <authorList>
            <person name="Yi H."/>
            <person name="Baek M.-G."/>
        </authorList>
    </citation>
    <scope>NUCLEOTIDE SEQUENCE [LARGE SCALE GENOMIC DNA]</scope>
    <source>
        <strain evidence="3 4">HYN0069</strain>
    </source>
</reference>
<dbReference type="InterPro" id="IPR057326">
    <property type="entry name" value="KR_dom"/>
</dbReference>
<dbReference type="Pfam" id="PF13561">
    <property type="entry name" value="adh_short_C2"/>
    <property type="match status" value="1"/>
</dbReference>
<sequence length="256" mass="26352">MIFAPCLFDGKVVLVSGAGGGVGAATARLMHRLGATLALTDNNAKSLYTTATPLKATSMLADISSPMACEEIIARTLQKHGRLDALVNAAGVWTEGESATATEADWNRCIDTNLKGTFFLCARAIPALTESRGAIVNLSSDAGITGNAGAAIYCASKGGVTLLTKSLARELAPLGIRVNALCPSDINTPMLAAQARASRDPQAYTERLLSLYPQGAAARFLSPDEVAAQIAFLLSPAAAGITGSAVMMDFGLTAGY</sequence>
<dbReference type="RefSeq" id="WP_108435371.1">
    <property type="nucleotide sequence ID" value="NZ_CP028918.1"/>
</dbReference>
<keyword evidence="4" id="KW-1185">Reference proteome</keyword>
<name>A0A2S0UL76_9RHOB</name>
<dbReference type="Gene3D" id="3.40.50.720">
    <property type="entry name" value="NAD(P)-binding Rossmann-like Domain"/>
    <property type="match status" value="1"/>
</dbReference>
<evidence type="ECO:0000259" key="2">
    <source>
        <dbReference type="SMART" id="SM00822"/>
    </source>
</evidence>
<dbReference type="PANTHER" id="PTHR42760:SF123">
    <property type="entry name" value="OXIDOREDUCTASE"/>
    <property type="match status" value="1"/>
</dbReference>
<dbReference type="GO" id="GO:0030497">
    <property type="term" value="P:fatty acid elongation"/>
    <property type="evidence" value="ECO:0007669"/>
    <property type="project" value="TreeGrafter"/>
</dbReference>
<dbReference type="GO" id="GO:0016616">
    <property type="term" value="F:oxidoreductase activity, acting on the CH-OH group of donors, NAD or NADP as acceptor"/>
    <property type="evidence" value="ECO:0007669"/>
    <property type="project" value="UniProtKB-ARBA"/>
</dbReference>
<dbReference type="OrthoDB" id="9789398at2"/>
<feature type="domain" description="Ketoreductase" evidence="2">
    <location>
        <begin position="11"/>
        <end position="184"/>
    </location>
</feature>
<dbReference type="InterPro" id="IPR020904">
    <property type="entry name" value="Sc_DH/Rdtase_CS"/>
</dbReference>
<protein>
    <submittedName>
        <fullName evidence="3">Short-chain dehydrogenase</fullName>
    </submittedName>
</protein>
<dbReference type="EMBL" id="CP028918">
    <property type="protein sequence ID" value="AWB48552.1"/>
    <property type="molecule type" value="Genomic_DNA"/>
</dbReference>
<evidence type="ECO:0000313" key="4">
    <source>
        <dbReference type="Proteomes" id="UP000244496"/>
    </source>
</evidence>
<dbReference type="SMART" id="SM00822">
    <property type="entry name" value="PKS_KR"/>
    <property type="match status" value="1"/>
</dbReference>
<dbReference type="PRINTS" id="PR00081">
    <property type="entry name" value="GDHRDH"/>
</dbReference>
<proteinExistence type="inferred from homology"/>
<evidence type="ECO:0000313" key="3">
    <source>
        <dbReference type="EMBL" id="AWB48552.1"/>
    </source>
</evidence>
<dbReference type="AlphaFoldDB" id="A0A2S0UL76"/>
<dbReference type="PROSITE" id="PS00061">
    <property type="entry name" value="ADH_SHORT"/>
    <property type="match status" value="1"/>
</dbReference>
<dbReference type="InterPro" id="IPR036291">
    <property type="entry name" value="NAD(P)-bd_dom_sf"/>
</dbReference>